<evidence type="ECO:0000313" key="1">
    <source>
        <dbReference type="EMBL" id="GCC52523.1"/>
    </source>
</evidence>
<dbReference type="AlphaFoldDB" id="A0A401UC99"/>
<protein>
    <recommendedName>
        <fullName evidence="3">TonB-dependent receptor</fullName>
    </recommendedName>
</protein>
<sequence length="181" mass="18562">MVYALSAVWAQERTVSGRVTSTEDGSSLPGVNVVIKGSTNGTVTDADGGYKLSVPSGGGSLIFSFIGLQTQEIAIGDRTVVDVSLALDVTQLSEVVVTGVGVPTEKRKLAIAVESITSAQLPIAPTASIDQALIGKIAGAQIQATNGAPGSDINILLRGDNTYGYGGWCSDGRYKFKLVGS</sequence>
<name>A0A401UC99_9BACT</name>
<dbReference type="InterPro" id="IPR037066">
    <property type="entry name" value="Plug_dom_sf"/>
</dbReference>
<evidence type="ECO:0008006" key="3">
    <source>
        <dbReference type="Google" id="ProtNLM"/>
    </source>
</evidence>
<organism evidence="1 2">
    <name type="scientific">Chryseotalea sanaruensis</name>
    <dbReference type="NCBI Taxonomy" id="2482724"/>
    <lineage>
        <taxon>Bacteria</taxon>
        <taxon>Pseudomonadati</taxon>
        <taxon>Bacteroidota</taxon>
        <taxon>Cytophagia</taxon>
        <taxon>Cytophagales</taxon>
        <taxon>Chryseotaleaceae</taxon>
        <taxon>Chryseotalea</taxon>
    </lineage>
</organism>
<dbReference type="SUPFAM" id="SSF49464">
    <property type="entry name" value="Carboxypeptidase regulatory domain-like"/>
    <property type="match status" value="1"/>
</dbReference>
<dbReference type="SUPFAM" id="SSF56935">
    <property type="entry name" value="Porins"/>
    <property type="match status" value="1"/>
</dbReference>
<dbReference type="InterPro" id="IPR008969">
    <property type="entry name" value="CarboxyPept-like_regulatory"/>
</dbReference>
<keyword evidence="2" id="KW-1185">Reference proteome</keyword>
<dbReference type="Proteomes" id="UP000288227">
    <property type="component" value="Unassembled WGS sequence"/>
</dbReference>
<dbReference type="Pfam" id="PF13715">
    <property type="entry name" value="CarbopepD_reg_2"/>
    <property type="match status" value="1"/>
</dbReference>
<accession>A0A401UC99</accession>
<dbReference type="EMBL" id="BHXQ01000005">
    <property type="protein sequence ID" value="GCC52523.1"/>
    <property type="molecule type" value="Genomic_DNA"/>
</dbReference>
<evidence type="ECO:0000313" key="2">
    <source>
        <dbReference type="Proteomes" id="UP000288227"/>
    </source>
</evidence>
<proteinExistence type="predicted"/>
<gene>
    <name evidence="1" type="ORF">SanaruYs_27600</name>
</gene>
<dbReference type="Gene3D" id="2.60.40.1120">
    <property type="entry name" value="Carboxypeptidase-like, regulatory domain"/>
    <property type="match status" value="1"/>
</dbReference>
<dbReference type="Gene3D" id="2.170.130.10">
    <property type="entry name" value="TonB-dependent receptor, plug domain"/>
    <property type="match status" value="1"/>
</dbReference>
<comment type="caution">
    <text evidence="1">The sequence shown here is derived from an EMBL/GenBank/DDBJ whole genome shotgun (WGS) entry which is preliminary data.</text>
</comment>
<reference evidence="1 2" key="1">
    <citation type="submission" date="2018-11" db="EMBL/GenBank/DDBJ databases">
        <title>Chryseotalea sanarue gen. nov., sp., nov., a member of the family Cytophagaceae, isolated from a brackish lake in Hamamatsu Japan.</title>
        <authorList>
            <person name="Maejima Y."/>
            <person name="Iino T."/>
            <person name="Muraguchi Y."/>
            <person name="Fukuda K."/>
            <person name="Ohkuma M."/>
            <person name="Moriuchi R."/>
            <person name="Dohra H."/>
            <person name="Kimbara K."/>
            <person name="Shintani M."/>
        </authorList>
    </citation>
    <scope>NUCLEOTIDE SEQUENCE [LARGE SCALE GENOMIC DNA]</scope>
    <source>
        <strain evidence="1 2">Ys</strain>
    </source>
</reference>